<evidence type="ECO:0000256" key="8">
    <source>
        <dbReference type="ARBA" id="ARBA00023004"/>
    </source>
</evidence>
<comment type="cofactor">
    <cofactor evidence="1">
        <name>[4Fe-4S] cluster</name>
        <dbReference type="ChEBI" id="CHEBI:49883"/>
    </cofactor>
</comment>
<comment type="similarity">
    <text evidence="2">Belongs to the Ni-containing carbon monoxide dehydrogenase family.</text>
</comment>
<dbReference type="Gene3D" id="1.20.1270.30">
    <property type="match status" value="1"/>
</dbReference>
<keyword evidence="14" id="KW-1185">Reference proteome</keyword>
<dbReference type="Proteomes" id="UP000000442">
    <property type="component" value="Chromosome"/>
</dbReference>
<keyword evidence="7 11" id="KW-0560">Oxidoreductase</keyword>
<dbReference type="EMBL" id="CP001087">
    <property type="protein sequence ID" value="ACN17400.1"/>
    <property type="molecule type" value="Genomic_DNA"/>
</dbReference>
<evidence type="ECO:0000256" key="11">
    <source>
        <dbReference type="PIRNR" id="PIRNR005023"/>
    </source>
</evidence>
<accession>C0QDX9</accession>
<keyword evidence="5 12" id="KW-0533">Nickel</keyword>
<evidence type="ECO:0000256" key="6">
    <source>
        <dbReference type="ARBA" id="ARBA00022723"/>
    </source>
</evidence>
<dbReference type="NCBIfam" id="TIGR01702">
    <property type="entry name" value="CO_DH_cata"/>
    <property type="match status" value="1"/>
</dbReference>
<dbReference type="InterPro" id="IPR010047">
    <property type="entry name" value="CODH"/>
</dbReference>
<dbReference type="OrthoDB" id="5478720at2"/>
<evidence type="ECO:0000256" key="4">
    <source>
        <dbReference type="ARBA" id="ARBA00022485"/>
    </source>
</evidence>
<reference evidence="13 14" key="1">
    <citation type="journal article" date="2009" name="Environ. Microbiol.">
        <title>Genome sequence of Desulfobacterium autotrophicum HRM2, a marine sulfate reducer oxidizing organic carbon completely to carbon dioxide.</title>
        <authorList>
            <person name="Strittmatter A.W."/>
            <person name="Liesegang H."/>
            <person name="Rabus R."/>
            <person name="Decker I."/>
            <person name="Amann J."/>
            <person name="Andres S."/>
            <person name="Henne A."/>
            <person name="Fricke W.F."/>
            <person name="Martinez-Arias R."/>
            <person name="Bartels D."/>
            <person name="Goesmann A."/>
            <person name="Krause L."/>
            <person name="Puehler A."/>
            <person name="Klenk H.P."/>
            <person name="Richter M."/>
            <person name="Schuler M."/>
            <person name="Gloeckner F.O."/>
            <person name="Meyerdierks A."/>
            <person name="Gottschalk G."/>
            <person name="Amann R."/>
        </authorList>
    </citation>
    <scope>NUCLEOTIDE SEQUENCE [LARGE SCALE GENOMIC DNA]</scope>
    <source>
        <strain evidence="14">ATCC 43914 / DSM 3382 / HRM2</strain>
    </source>
</reference>
<name>C0QDX9_DESAH</name>
<feature type="binding site" evidence="12">
    <location>
        <position position="59"/>
    </location>
    <ligand>
        <name>[4Fe-4S] cluster</name>
        <dbReference type="ChEBI" id="CHEBI:49883"/>
        <label>2</label>
    </ligand>
</feature>
<dbReference type="eggNOG" id="COG1151">
    <property type="taxonomic scope" value="Bacteria"/>
</dbReference>
<dbReference type="HOGENOM" id="CLU_030631_0_0_7"/>
<dbReference type="AlphaFoldDB" id="C0QDX9"/>
<dbReference type="CDD" id="cd01915">
    <property type="entry name" value="CODH"/>
    <property type="match status" value="1"/>
</dbReference>
<evidence type="ECO:0000256" key="1">
    <source>
        <dbReference type="ARBA" id="ARBA00001966"/>
    </source>
</evidence>
<evidence type="ECO:0000256" key="3">
    <source>
        <dbReference type="ARBA" id="ARBA00011738"/>
    </source>
</evidence>
<feature type="binding site" evidence="12">
    <location>
        <position position="447"/>
    </location>
    <ligand>
        <name>[Ni-4Fe-4S] cluster</name>
        <dbReference type="ChEBI" id="CHEBI:47739"/>
    </ligand>
</feature>
<feature type="binding site" evidence="12">
    <location>
        <position position="301"/>
    </location>
    <ligand>
        <name>[Ni-4Fe-4S] cluster</name>
        <dbReference type="ChEBI" id="CHEBI:47739"/>
    </ligand>
</feature>
<feature type="binding site" evidence="12">
    <location>
        <position position="518"/>
    </location>
    <ligand>
        <name>[Ni-4Fe-4S] cluster</name>
        <dbReference type="ChEBI" id="CHEBI:47739"/>
    </ligand>
</feature>
<feature type="binding site" evidence="12">
    <location>
        <position position="339"/>
    </location>
    <ligand>
        <name>[Ni-4Fe-4S] cluster</name>
        <dbReference type="ChEBI" id="CHEBI:47739"/>
    </ligand>
</feature>
<dbReference type="GO" id="GO:0043885">
    <property type="term" value="F:anaerobic carbon-monoxide dehydrogenase activity"/>
    <property type="evidence" value="ECO:0007669"/>
    <property type="project" value="UniProtKB-UniRule"/>
</dbReference>
<dbReference type="GO" id="GO:0051539">
    <property type="term" value="F:4 iron, 4 sulfur cluster binding"/>
    <property type="evidence" value="ECO:0007669"/>
    <property type="project" value="UniProtKB-UniRule"/>
</dbReference>
<dbReference type="Gene3D" id="3.40.50.2030">
    <property type="match status" value="2"/>
</dbReference>
<feature type="binding site" evidence="12">
    <location>
        <position position="265"/>
    </location>
    <ligand>
        <name>[Ni-4Fe-4S] cluster</name>
        <dbReference type="ChEBI" id="CHEBI:47739"/>
    </ligand>
</feature>
<dbReference type="STRING" id="177437.HRM2_43440"/>
<keyword evidence="6 11" id="KW-0479">Metal-binding</keyword>
<dbReference type="InterPro" id="IPR011254">
    <property type="entry name" value="Prismane-like_sf"/>
</dbReference>
<evidence type="ECO:0000256" key="9">
    <source>
        <dbReference type="ARBA" id="ARBA00023014"/>
    </source>
</evidence>
<feature type="binding site" evidence="12">
    <location>
        <position position="42"/>
    </location>
    <ligand>
        <name>[4Fe-4S] cluster</name>
        <dbReference type="ChEBI" id="CHEBI:49883"/>
        <label>1</label>
        <note>ligand shared between dimeric partners</note>
    </ligand>
</feature>
<dbReference type="InterPro" id="IPR016101">
    <property type="entry name" value="CO_DH_a-bundle"/>
</dbReference>
<feature type="binding site" evidence="12">
    <location>
        <position position="54"/>
    </location>
    <ligand>
        <name>[4Fe-4S] cluster</name>
        <dbReference type="ChEBI" id="CHEBI:49883"/>
        <label>2</label>
    </ligand>
</feature>
<organism evidence="13 14">
    <name type="scientific">Desulforapulum autotrophicum (strain ATCC 43914 / DSM 3382 / VKM B-1955 / HRM2)</name>
    <name type="common">Desulfobacterium autotrophicum</name>
    <dbReference type="NCBI Taxonomy" id="177437"/>
    <lineage>
        <taxon>Bacteria</taxon>
        <taxon>Pseudomonadati</taxon>
        <taxon>Thermodesulfobacteriota</taxon>
        <taxon>Desulfobacteria</taxon>
        <taxon>Desulfobacterales</taxon>
        <taxon>Desulfobacteraceae</taxon>
        <taxon>Desulforapulum</taxon>
    </lineage>
</organism>
<proteinExistence type="inferred from homology"/>
<dbReference type="PANTHER" id="PTHR30109:SF4">
    <property type="entry name" value="CARBON MONOXIDE DEHYDROGENASE"/>
    <property type="match status" value="1"/>
</dbReference>
<gene>
    <name evidence="13" type="primary">cdh2</name>
    <name evidence="13" type="ordered locus">HRM2_43440</name>
</gene>
<protein>
    <recommendedName>
        <fullName evidence="11">Carbon monoxide dehydrogenase</fullName>
        <ecNumber evidence="11">1.2.7.4</ecNumber>
    </recommendedName>
</protein>
<dbReference type="RefSeq" id="WP_015906132.1">
    <property type="nucleotide sequence ID" value="NC_012108.1"/>
</dbReference>
<feature type="binding site" evidence="12">
    <location>
        <position position="50"/>
    </location>
    <ligand>
        <name>[4Fe-4S] cluster</name>
        <dbReference type="ChEBI" id="CHEBI:49883"/>
        <label>1</label>
        <note>ligand shared between dimeric partners</note>
    </ligand>
</feature>
<dbReference type="GO" id="GO:0042542">
    <property type="term" value="P:response to hydrogen peroxide"/>
    <property type="evidence" value="ECO:0007669"/>
    <property type="project" value="TreeGrafter"/>
</dbReference>
<dbReference type="GO" id="GO:0016151">
    <property type="term" value="F:nickel cation binding"/>
    <property type="evidence" value="ECO:0007669"/>
    <property type="project" value="InterPro"/>
</dbReference>
<dbReference type="InterPro" id="IPR016099">
    <property type="entry name" value="Prismane-like_a/b-sand"/>
</dbReference>
<keyword evidence="9 11" id="KW-0411">Iron-sulfur</keyword>
<dbReference type="GO" id="GO:0006091">
    <property type="term" value="P:generation of precursor metabolites and energy"/>
    <property type="evidence" value="ECO:0007669"/>
    <property type="project" value="InterPro"/>
</dbReference>
<dbReference type="FunFam" id="3.40.50.2030:FF:000005">
    <property type="entry name" value="Carbon monoxide dehydrogenase"/>
    <property type="match status" value="1"/>
</dbReference>
<dbReference type="PIRSF" id="PIRSF005023">
    <property type="entry name" value="CODH"/>
    <property type="match status" value="1"/>
</dbReference>
<keyword evidence="8 11" id="KW-0408">Iron</keyword>
<evidence type="ECO:0000313" key="13">
    <source>
        <dbReference type="EMBL" id="ACN17400.1"/>
    </source>
</evidence>
<evidence type="ECO:0000256" key="5">
    <source>
        <dbReference type="ARBA" id="ARBA00022596"/>
    </source>
</evidence>
<dbReference type="SUPFAM" id="SSF56821">
    <property type="entry name" value="Prismane protein-like"/>
    <property type="match status" value="1"/>
</dbReference>
<evidence type="ECO:0000256" key="2">
    <source>
        <dbReference type="ARBA" id="ARBA00010689"/>
    </source>
</evidence>
<sequence length="626" mass="66312">MSYSEKILSKSVDPATQQMLEFAEKQGLETAWDRYEKMLPQCGFGELGLCCRICNMGPCRISPFEDTGPKKGVCGATADIIVARNLIRMIAGGAAAHSDHGRDLAHTLLLTAQGKSGGYEIKDEVKLAALAKEYGIKTNGRSKEDIALDLAHSVYAEFGKQEGFVQFSRRAPERRVALWKKAGIDPRGIDREIVEIMHRTHIGVDNDPVNLILQGLKASIADGWGGSCIATEISDVLFGTPEPVRSQANLGVLKKDEVNIIAHGHEPVLSEMIVAAARDPRLLDKARAAGAEGINVVGMCCTGNEISMRHGIPIAGNFLQQELAVITGAVEAMIVDVQCIMPALGDLCECFHTKFISTSPKAKFPGAVHMEFNEEKGFDIAMEIVEAAVDNYAMRNPDKVFIPEDKTDCMVGFSTEAIVKALGGTLDPLLDAIKSGAIKGIAGIVGCNNPKIKHDHGHVALVEELIKNNVLIVSTGCNAIACAKAGLMLPEAADQAGDGLKGVCKALGLPPVLHMGSCVDISRILTVCAAVANALGVDISDLPVAGAAPEWMSEKAVSIGAYVVSSGIFTVLGTVPQVLGSPFVTEILTKIANDVVGAAFAVETDPVKGAHLMIAHMDAKRQALGI</sequence>
<comment type="subunit">
    <text evidence="3">Homodimer.</text>
</comment>
<dbReference type="KEGG" id="dat:HRM2_43440"/>
<comment type="catalytic activity">
    <reaction evidence="10 11">
        <text>CO + 2 oxidized [2Fe-2S]-[ferredoxin] + H2O = 2 reduced [2Fe-2S]-[ferredoxin] + CO2 + 2 H(+)</text>
        <dbReference type="Rhea" id="RHEA:21040"/>
        <dbReference type="Rhea" id="RHEA-COMP:10000"/>
        <dbReference type="Rhea" id="RHEA-COMP:10001"/>
        <dbReference type="ChEBI" id="CHEBI:15377"/>
        <dbReference type="ChEBI" id="CHEBI:15378"/>
        <dbReference type="ChEBI" id="CHEBI:16526"/>
        <dbReference type="ChEBI" id="CHEBI:17245"/>
        <dbReference type="ChEBI" id="CHEBI:33737"/>
        <dbReference type="ChEBI" id="CHEBI:33738"/>
        <dbReference type="EC" id="1.2.7.4"/>
    </reaction>
</comment>
<feature type="binding site" evidence="12">
    <location>
        <position position="51"/>
    </location>
    <ligand>
        <name>[4Fe-4S] cluster</name>
        <dbReference type="ChEBI" id="CHEBI:49883"/>
        <label>2</label>
    </ligand>
</feature>
<evidence type="ECO:0000256" key="7">
    <source>
        <dbReference type="ARBA" id="ARBA00023002"/>
    </source>
</evidence>
<dbReference type="GO" id="GO:0050418">
    <property type="term" value="F:hydroxylamine reductase activity"/>
    <property type="evidence" value="ECO:0007669"/>
    <property type="project" value="TreeGrafter"/>
</dbReference>
<feature type="binding site" evidence="12">
    <location>
        <position position="74"/>
    </location>
    <ligand>
        <name>[4Fe-4S] cluster</name>
        <dbReference type="ChEBI" id="CHEBI:49883"/>
        <label>2</label>
    </ligand>
</feature>
<evidence type="ECO:0000313" key="14">
    <source>
        <dbReference type="Proteomes" id="UP000000442"/>
    </source>
</evidence>
<feature type="binding site" evidence="12">
    <location>
        <position position="477"/>
    </location>
    <ligand>
        <name>[Ni-4Fe-4S] cluster</name>
        <dbReference type="ChEBI" id="CHEBI:47739"/>
    </ligand>
</feature>
<dbReference type="GO" id="GO:0004601">
    <property type="term" value="F:peroxidase activity"/>
    <property type="evidence" value="ECO:0007669"/>
    <property type="project" value="TreeGrafter"/>
</dbReference>
<evidence type="ECO:0000256" key="10">
    <source>
        <dbReference type="ARBA" id="ARBA00048733"/>
    </source>
</evidence>
<dbReference type="Pfam" id="PF03063">
    <property type="entry name" value="Prismane"/>
    <property type="match status" value="1"/>
</dbReference>
<keyword evidence="4 11" id="KW-0004">4Fe-4S</keyword>
<dbReference type="InterPro" id="IPR004137">
    <property type="entry name" value="HCP/CODH"/>
</dbReference>
<evidence type="ECO:0000256" key="12">
    <source>
        <dbReference type="PIRSR" id="PIRSR005023-1"/>
    </source>
</evidence>
<dbReference type="EC" id="1.2.7.4" evidence="11"/>
<dbReference type="PANTHER" id="PTHR30109">
    <property type="entry name" value="HYDROXYLAMINE REDUCTASE"/>
    <property type="match status" value="1"/>
</dbReference>